<dbReference type="GO" id="GO:0004867">
    <property type="term" value="F:serine-type endopeptidase inhibitor activity"/>
    <property type="evidence" value="ECO:0007669"/>
    <property type="project" value="InterPro"/>
</dbReference>
<evidence type="ECO:0000256" key="2">
    <source>
        <dbReference type="RuleBase" id="RU000411"/>
    </source>
</evidence>
<feature type="non-terminal residue" evidence="5">
    <location>
        <position position="1"/>
    </location>
</feature>
<proteinExistence type="inferred from homology"/>
<reference evidence="5" key="1">
    <citation type="submission" date="2019-05" db="EMBL/GenBank/DDBJ databases">
        <title>Annotation for the trematode Fasciolopsis buski.</title>
        <authorList>
            <person name="Choi Y.-J."/>
        </authorList>
    </citation>
    <scope>NUCLEOTIDE SEQUENCE</scope>
    <source>
        <strain evidence="5">HT</strain>
        <tissue evidence="5">Whole worm</tissue>
    </source>
</reference>
<dbReference type="AlphaFoldDB" id="A0A8E0RYF8"/>
<keyword evidence="6" id="KW-1185">Reference proteome</keyword>
<dbReference type="PANTHER" id="PTHR11461">
    <property type="entry name" value="SERINE PROTEASE INHIBITOR, SERPIN"/>
    <property type="match status" value="1"/>
</dbReference>
<dbReference type="Gene3D" id="2.30.39.10">
    <property type="entry name" value="Alpha-1-antitrypsin, domain 1"/>
    <property type="match status" value="2"/>
</dbReference>
<dbReference type="InterPro" id="IPR042178">
    <property type="entry name" value="Serpin_sf_1"/>
</dbReference>
<dbReference type="InterPro" id="IPR000215">
    <property type="entry name" value="Serpin_fam"/>
</dbReference>
<dbReference type="Proteomes" id="UP000728185">
    <property type="component" value="Unassembled WGS sequence"/>
</dbReference>
<dbReference type="PANTHER" id="PTHR11461:SF211">
    <property type="entry name" value="GH10112P-RELATED"/>
    <property type="match status" value="1"/>
</dbReference>
<gene>
    <name evidence="5" type="ORF">FBUS_08636</name>
</gene>
<dbReference type="OrthoDB" id="1063785at2759"/>
<dbReference type="GO" id="GO:0005615">
    <property type="term" value="C:extracellular space"/>
    <property type="evidence" value="ECO:0007669"/>
    <property type="project" value="InterPro"/>
</dbReference>
<keyword evidence="3" id="KW-0732">Signal</keyword>
<feature type="signal peptide" evidence="3">
    <location>
        <begin position="1"/>
        <end position="26"/>
    </location>
</feature>
<dbReference type="EMBL" id="LUCM01006374">
    <property type="protein sequence ID" value="KAA0191367.1"/>
    <property type="molecule type" value="Genomic_DNA"/>
</dbReference>
<accession>A0A8E0RYF8</accession>
<dbReference type="InterPro" id="IPR036186">
    <property type="entry name" value="Serpin_sf"/>
</dbReference>
<sequence>ENDYLACPIGVLLLLTTLLGSGAARAETGSQIARTLKLKSPVQNNDLREVRNEARCLFGILHRILTSADSVVDNNRTQIIHLSNGIFLKDGYPIQTEFRLSVVNDFYGQERELDFNNQSNAIQEINYWVNNETKGLIPHFFRSPNELPRDSRLVLINVFTFKGKRLLICPFEKRWAQPFRVASTAESEFWVSKGHKIRIPTMNSVEMVKYGDFSEKGFKMIQNPMKNDRFFLVIVLPTERWNLTGLQNVLNGRFLLNSLLESTQYTTVSIKLPRFKLENGQDLTGVLESMGTVNLFHRELADLSGITTAERLYVTMLRQGIVLKVDEFGVEAAAVTSVIIEPTSQPIVNVNFHVDQPFACFLYDSQLRIPLLATRVIHPKEL</sequence>
<dbReference type="Gene3D" id="3.30.497.10">
    <property type="entry name" value="Antithrombin, subunit I, domain 2"/>
    <property type="match status" value="1"/>
</dbReference>
<protein>
    <submittedName>
        <fullName evidence="5">Serpin</fullName>
    </submittedName>
</protein>
<comment type="similarity">
    <text evidence="1 2">Belongs to the serpin family.</text>
</comment>
<evidence type="ECO:0000256" key="3">
    <source>
        <dbReference type="SAM" id="SignalP"/>
    </source>
</evidence>
<dbReference type="Pfam" id="PF00079">
    <property type="entry name" value="Serpin"/>
    <property type="match status" value="1"/>
</dbReference>
<dbReference type="SUPFAM" id="SSF56574">
    <property type="entry name" value="Serpins"/>
    <property type="match status" value="1"/>
</dbReference>
<evidence type="ECO:0000259" key="4">
    <source>
        <dbReference type="SMART" id="SM00093"/>
    </source>
</evidence>
<evidence type="ECO:0000313" key="6">
    <source>
        <dbReference type="Proteomes" id="UP000728185"/>
    </source>
</evidence>
<dbReference type="InterPro" id="IPR042185">
    <property type="entry name" value="Serpin_sf_2"/>
</dbReference>
<name>A0A8E0RYF8_9TREM</name>
<dbReference type="SMART" id="SM00093">
    <property type="entry name" value="SERPIN"/>
    <property type="match status" value="1"/>
</dbReference>
<organism evidence="5 6">
    <name type="scientific">Fasciolopsis buskii</name>
    <dbReference type="NCBI Taxonomy" id="27845"/>
    <lineage>
        <taxon>Eukaryota</taxon>
        <taxon>Metazoa</taxon>
        <taxon>Spiralia</taxon>
        <taxon>Lophotrochozoa</taxon>
        <taxon>Platyhelminthes</taxon>
        <taxon>Trematoda</taxon>
        <taxon>Digenea</taxon>
        <taxon>Plagiorchiida</taxon>
        <taxon>Echinostomata</taxon>
        <taxon>Echinostomatoidea</taxon>
        <taxon>Fasciolidae</taxon>
        <taxon>Fasciolopsis</taxon>
    </lineage>
</organism>
<feature type="domain" description="Serpin" evidence="4">
    <location>
        <begin position="1"/>
        <end position="379"/>
    </location>
</feature>
<feature type="chain" id="PRO_5034238934" evidence="3">
    <location>
        <begin position="27"/>
        <end position="382"/>
    </location>
</feature>
<comment type="caution">
    <text evidence="5">The sequence shown here is derived from an EMBL/GenBank/DDBJ whole genome shotgun (WGS) entry which is preliminary data.</text>
</comment>
<evidence type="ECO:0000256" key="1">
    <source>
        <dbReference type="ARBA" id="ARBA00009500"/>
    </source>
</evidence>
<evidence type="ECO:0000313" key="5">
    <source>
        <dbReference type="EMBL" id="KAA0191367.1"/>
    </source>
</evidence>
<dbReference type="InterPro" id="IPR023796">
    <property type="entry name" value="Serpin_dom"/>
</dbReference>